<protein>
    <recommendedName>
        <fullName evidence="2">DUF5727 domain-containing protein</fullName>
    </recommendedName>
</protein>
<name>A0A0V0JCR2_SCHSO</name>
<proteinExistence type="predicted"/>
<sequence length="253" mass="28842">FCFSFIMLWLPFFLKFLSAIRVQTPVIWGSSVVTTTHGPSPLLHYETKTKPRFWLDNDALKIKNETCYVKEVIVGRPCSVKKVSTGFVTEIQIFSVNRHNVFSLLEISTFFAPGCKFSKPSIGEGFPAASLPLSRFMKGSSEVNIQFAALIDPQSYYILLHDDIGKICEWKDAALENGKKEFCQLTFRNNNSEAWFYGTFQRDNKERNNYKWWSKSGPLISVSVDWMQTGNAPENKICSRNADMNALSSRNSN</sequence>
<reference evidence="3" key="1">
    <citation type="submission" date="2016-01" db="EMBL/GenBank/DDBJ databases">
        <title>Reference transcriptome for the parasite Schistocephalus solidus: insights into the molecular evolution of parasitism.</title>
        <authorList>
            <person name="Hebert F.O."/>
            <person name="Grambauer S."/>
            <person name="Barber I."/>
            <person name="Landry C.R."/>
            <person name="Aubin-Horth N."/>
        </authorList>
    </citation>
    <scope>NUCLEOTIDE SEQUENCE</scope>
</reference>
<evidence type="ECO:0000313" key="3">
    <source>
        <dbReference type="EMBL" id="JAP62932.1"/>
    </source>
</evidence>
<feature type="chain" id="PRO_5007437971" description="DUF5727 domain-containing protein" evidence="1">
    <location>
        <begin position="20"/>
        <end position="253"/>
    </location>
</feature>
<dbReference type="EMBL" id="GEEE01004680">
    <property type="protein sequence ID" value="JAP58545.1"/>
    <property type="molecule type" value="Transcribed_RNA"/>
</dbReference>
<evidence type="ECO:0000256" key="1">
    <source>
        <dbReference type="SAM" id="SignalP"/>
    </source>
</evidence>
<organism evidence="3">
    <name type="scientific">Schistocephalus solidus</name>
    <name type="common">Tapeworm</name>
    <dbReference type="NCBI Taxonomy" id="70667"/>
    <lineage>
        <taxon>Eukaryota</taxon>
        <taxon>Metazoa</taxon>
        <taxon>Spiralia</taxon>
        <taxon>Lophotrochozoa</taxon>
        <taxon>Platyhelminthes</taxon>
        <taxon>Cestoda</taxon>
        <taxon>Eucestoda</taxon>
        <taxon>Diphyllobothriidea</taxon>
        <taxon>Diphyllobothriidae</taxon>
        <taxon>Schistocephalus</taxon>
    </lineage>
</organism>
<feature type="non-terminal residue" evidence="3">
    <location>
        <position position="1"/>
    </location>
</feature>
<feature type="signal peptide" evidence="1">
    <location>
        <begin position="1"/>
        <end position="19"/>
    </location>
</feature>
<dbReference type="EMBL" id="GEEE01000293">
    <property type="protein sequence ID" value="JAP62932.1"/>
    <property type="molecule type" value="Transcribed_RNA"/>
</dbReference>
<dbReference type="AlphaFoldDB" id="A0A0V0JCR2"/>
<feature type="domain" description="DUF5727" evidence="2">
    <location>
        <begin position="60"/>
        <end position="240"/>
    </location>
</feature>
<dbReference type="Pfam" id="PF18997">
    <property type="entry name" value="DUF5727"/>
    <property type="match status" value="1"/>
</dbReference>
<gene>
    <name evidence="3" type="ORF">TR165196</name>
</gene>
<keyword evidence="1" id="KW-0732">Signal</keyword>
<accession>A0A0V0JCR2</accession>
<dbReference type="InterPro" id="IPR043785">
    <property type="entry name" value="DUF5727"/>
</dbReference>
<evidence type="ECO:0000259" key="2">
    <source>
        <dbReference type="Pfam" id="PF18997"/>
    </source>
</evidence>